<sequence length="642" mass="68646">MTKKVQIVQELGDSSLLVPTLLADALAANDRLKLGLTLLQEAAAHAANPARAVNSLATERRAAGLGDPQFDATVVGAQALAPDRLHIPGARTLVTGLACDLDSMLAPLRAASSPSFAELDRRCTTVLDALPKAERDELAPRDIQAMASARRDGPDSLHLVVMDTHKAINALAAESALEEIDGAHVHHVDPADRPRIKAFMAGLQRTAVLAFGHPGLGTSAVRSNGRLIIQNDIGETEAHVLVVHVSDDTVTITYTDVHRGRARFFMAMFDGVDWSPLAEKAAHGMEDDVFYLITGRRAFTDEAAMLGFLEYLGSRLVFLIDWNKARKSLQTFAGKHEVVDILSWAAAHDHGHRAFLELGGADLVYEAVRRTAVGRIPYGARLDATLGSAECAKFLRRVLRQTSEGLRAGRSLRLIRDEIQAELAQLFDTAEAAVLTLLVRHLGVTRTLASAIAGRVGGAGDASAAERAWLAGRAKQMEEKADRLTVQAREVCARIQGGEMLRLAVDEVENATDALDEAAFLWSLAPPGDPKASYAALADLADIVVDSVSQLVRAAEAASRLPQGERLDAAASLQAIDAVTLAERRADAAERTAIGALMSMPAADARSLVLGLELARALEGATDHLAHAALSLRDRVLEELSR</sequence>
<evidence type="ECO:0000313" key="1">
    <source>
        <dbReference type="EMBL" id="GEP57184.1"/>
    </source>
</evidence>
<dbReference type="EMBL" id="BKAJ01000075">
    <property type="protein sequence ID" value="GEP57184.1"/>
    <property type="molecule type" value="Genomic_DNA"/>
</dbReference>
<gene>
    <name evidence="1" type="ORF">RSO01_43500</name>
</gene>
<name>A0A512NE33_9HYPH</name>
<dbReference type="Gene3D" id="1.20.58.220">
    <property type="entry name" value="Phosphate transport system protein phou homolog 2, domain 2"/>
    <property type="match status" value="1"/>
</dbReference>
<dbReference type="RefSeq" id="WP_147151560.1">
    <property type="nucleotide sequence ID" value="NZ_BKAJ01000075.1"/>
</dbReference>
<evidence type="ECO:0008006" key="3">
    <source>
        <dbReference type="Google" id="ProtNLM"/>
    </source>
</evidence>
<evidence type="ECO:0000313" key="2">
    <source>
        <dbReference type="Proteomes" id="UP000321058"/>
    </source>
</evidence>
<proteinExistence type="predicted"/>
<reference evidence="1 2" key="1">
    <citation type="submission" date="2019-07" db="EMBL/GenBank/DDBJ databases">
        <title>Whole genome shotgun sequence of Reyranella soli NBRC 108950.</title>
        <authorList>
            <person name="Hosoyama A."/>
            <person name="Uohara A."/>
            <person name="Ohji S."/>
            <person name="Ichikawa N."/>
        </authorList>
    </citation>
    <scope>NUCLEOTIDE SEQUENCE [LARGE SCALE GENOMIC DNA]</scope>
    <source>
        <strain evidence="1 2">NBRC 108950</strain>
    </source>
</reference>
<dbReference type="AlphaFoldDB" id="A0A512NE33"/>
<keyword evidence="2" id="KW-1185">Reference proteome</keyword>
<dbReference type="InterPro" id="IPR038078">
    <property type="entry name" value="PhoU-like_sf"/>
</dbReference>
<dbReference type="OrthoDB" id="7244081at2"/>
<comment type="caution">
    <text evidence="1">The sequence shown here is derived from an EMBL/GenBank/DDBJ whole genome shotgun (WGS) entry which is preliminary data.</text>
</comment>
<accession>A0A512NE33</accession>
<protein>
    <recommendedName>
        <fullName evidence="3">Phosphate transport regulator</fullName>
    </recommendedName>
</protein>
<organism evidence="1 2">
    <name type="scientific">Reyranella soli</name>
    <dbReference type="NCBI Taxonomy" id="1230389"/>
    <lineage>
        <taxon>Bacteria</taxon>
        <taxon>Pseudomonadati</taxon>
        <taxon>Pseudomonadota</taxon>
        <taxon>Alphaproteobacteria</taxon>
        <taxon>Hyphomicrobiales</taxon>
        <taxon>Reyranellaceae</taxon>
        <taxon>Reyranella</taxon>
    </lineage>
</organism>
<dbReference type="Proteomes" id="UP000321058">
    <property type="component" value="Unassembled WGS sequence"/>
</dbReference>